<feature type="domain" description="IGFBP N-terminal" evidence="11">
    <location>
        <begin position="24"/>
        <end position="105"/>
    </location>
</feature>
<evidence type="ECO:0000256" key="2">
    <source>
        <dbReference type="ARBA" id="ARBA00004613"/>
    </source>
</evidence>
<protein>
    <submittedName>
        <fullName evidence="12">Insulin-like growth factor-binding protein 2-B</fullName>
    </submittedName>
</protein>
<reference evidence="12" key="2">
    <citation type="submission" date="2025-08" db="UniProtKB">
        <authorList>
            <consortium name="Ensembl"/>
        </authorList>
    </citation>
    <scope>IDENTIFICATION</scope>
</reference>
<dbReference type="AlphaFoldDB" id="A0A8C5HE97"/>
<dbReference type="InterPro" id="IPR009030">
    <property type="entry name" value="Growth_fac_rcpt_cys_sf"/>
</dbReference>
<evidence type="ECO:0000259" key="10">
    <source>
        <dbReference type="PROSITE" id="PS51162"/>
    </source>
</evidence>
<dbReference type="GO" id="GO:0043567">
    <property type="term" value="P:regulation of insulin-like growth factor receptor signaling pathway"/>
    <property type="evidence" value="ECO:0007669"/>
    <property type="project" value="TreeGrafter"/>
</dbReference>
<sequence>MVTFLTYSLLLGYLLLPGLVFGDLAFRCPSCTAEQMVACPKVDAMCSELVREPGCGCCPLCARMEGELCGVYTPRCSTGLRCYPTIDADFPLQQLIQGFGRCGHRDDPEITEIHVSYIVPEVQGTENPLNKRPVVDTWIWQETARKQHQNDCKTKLKTNQEEPRIQRIPQSACEQELEKVLEDISKMTSEDNRGPLENLYELKFPNCDRQGLYNLKQCNMSTHGQRGECWCVNPLTGVQIPTTPKVRGDPNCNQFEEVKNGAKFTQTSLILF</sequence>
<dbReference type="Gene3D" id="4.10.40.20">
    <property type="match status" value="1"/>
</dbReference>
<feature type="domain" description="Thyroglobulin type-1" evidence="10">
    <location>
        <begin position="170"/>
        <end position="252"/>
    </location>
</feature>
<dbReference type="PROSITE" id="PS51323">
    <property type="entry name" value="IGFBP_N_2"/>
    <property type="match status" value="1"/>
</dbReference>
<evidence type="ECO:0000256" key="5">
    <source>
        <dbReference type="ARBA" id="ARBA00022729"/>
    </source>
</evidence>
<dbReference type="InterPro" id="IPR000716">
    <property type="entry name" value="Thyroglobulin_1"/>
</dbReference>
<keyword evidence="4" id="KW-0341">Growth regulation</keyword>
<dbReference type="PRINTS" id="PR01976">
    <property type="entry name" value="IGFBPFAMILY"/>
</dbReference>
<evidence type="ECO:0000256" key="6">
    <source>
        <dbReference type="ARBA" id="ARBA00023157"/>
    </source>
</evidence>
<keyword evidence="5 9" id="KW-0732">Signal</keyword>
<dbReference type="GO" id="GO:0005615">
    <property type="term" value="C:extracellular space"/>
    <property type="evidence" value="ECO:0007669"/>
    <property type="project" value="TreeGrafter"/>
</dbReference>
<dbReference type="Pfam" id="PF00086">
    <property type="entry name" value="Thyroglobulin_1"/>
    <property type="match status" value="1"/>
</dbReference>
<dbReference type="SUPFAM" id="SSF57610">
    <property type="entry name" value="Thyroglobulin type-1 domain"/>
    <property type="match status" value="1"/>
</dbReference>
<feature type="chain" id="PRO_5034216340" evidence="9">
    <location>
        <begin position="23"/>
        <end position="272"/>
    </location>
</feature>
<comment type="subcellular location">
    <subcellularLocation>
        <location evidence="2">Secreted</location>
    </subcellularLocation>
</comment>
<comment type="function">
    <text evidence="1">IGF-binding proteins prolong the half-life of the IGFs and have been shown to either inhibit or stimulate the growth promoting effects of the IGFs on cell culture. They alter the interaction of IGFs with their cell surface receptors.</text>
</comment>
<evidence type="ECO:0000256" key="1">
    <source>
        <dbReference type="ARBA" id="ARBA00003811"/>
    </source>
</evidence>
<dbReference type="Pfam" id="PF00219">
    <property type="entry name" value="IGFBP"/>
    <property type="match status" value="1"/>
</dbReference>
<organism evidence="12 13">
    <name type="scientific">Gouania willdenowi</name>
    <name type="common">Blunt-snouted clingfish</name>
    <name type="synonym">Lepadogaster willdenowi</name>
    <dbReference type="NCBI Taxonomy" id="441366"/>
    <lineage>
        <taxon>Eukaryota</taxon>
        <taxon>Metazoa</taxon>
        <taxon>Chordata</taxon>
        <taxon>Craniata</taxon>
        <taxon>Vertebrata</taxon>
        <taxon>Euteleostomi</taxon>
        <taxon>Actinopterygii</taxon>
        <taxon>Neopterygii</taxon>
        <taxon>Teleostei</taxon>
        <taxon>Neoteleostei</taxon>
        <taxon>Acanthomorphata</taxon>
        <taxon>Ovalentaria</taxon>
        <taxon>Blenniimorphae</taxon>
        <taxon>Blenniiformes</taxon>
        <taxon>Gobiesocoidei</taxon>
        <taxon>Gobiesocidae</taxon>
        <taxon>Gobiesocinae</taxon>
        <taxon>Gouania</taxon>
    </lineage>
</organism>
<evidence type="ECO:0000256" key="7">
    <source>
        <dbReference type="ARBA" id="ARBA00023183"/>
    </source>
</evidence>
<evidence type="ECO:0000256" key="3">
    <source>
        <dbReference type="ARBA" id="ARBA00022525"/>
    </source>
</evidence>
<dbReference type="PANTHER" id="PTHR11551:SF5">
    <property type="entry name" value="INSULIN-LIKE GROWTH FACTOR-BINDING PROTEIN 2"/>
    <property type="match status" value="1"/>
</dbReference>
<dbReference type="InterPro" id="IPR022321">
    <property type="entry name" value="IGFBP_1-6_chordata"/>
</dbReference>
<reference evidence="12" key="3">
    <citation type="submission" date="2025-09" db="UniProtKB">
        <authorList>
            <consortium name="Ensembl"/>
        </authorList>
    </citation>
    <scope>IDENTIFICATION</scope>
</reference>
<dbReference type="FunFam" id="4.10.800.10:FF:000002">
    <property type="entry name" value="Insulin-like growth factor-binding protein 2"/>
    <property type="match status" value="1"/>
</dbReference>
<proteinExistence type="predicted"/>
<dbReference type="GO" id="GO:0031994">
    <property type="term" value="F:insulin-like growth factor I binding"/>
    <property type="evidence" value="ECO:0007669"/>
    <property type="project" value="TreeGrafter"/>
</dbReference>
<accession>A0A8C5HE97</accession>
<keyword evidence="13" id="KW-1185">Reference proteome</keyword>
<dbReference type="GO" id="GO:0048640">
    <property type="term" value="P:negative regulation of developmental growth"/>
    <property type="evidence" value="ECO:0007669"/>
    <property type="project" value="UniProtKB-ARBA"/>
</dbReference>
<evidence type="ECO:0000259" key="11">
    <source>
        <dbReference type="PROSITE" id="PS51323"/>
    </source>
</evidence>
<name>A0A8C5HE97_GOUWI</name>
<dbReference type="Ensembl" id="ENSGWIT00000047691.1">
    <property type="protein sequence ID" value="ENSGWIP00000043985.1"/>
    <property type="gene ID" value="ENSGWIG00000021815.1"/>
</dbReference>
<reference evidence="12" key="1">
    <citation type="submission" date="2020-06" db="EMBL/GenBank/DDBJ databases">
        <authorList>
            <consortium name="Wellcome Sanger Institute Data Sharing"/>
        </authorList>
    </citation>
    <scope>NUCLEOTIDE SEQUENCE [LARGE SCALE GENOMIC DNA]</scope>
</reference>
<dbReference type="InterPro" id="IPR017891">
    <property type="entry name" value="Insulin_GF-bd_Cys-rich_CS"/>
</dbReference>
<gene>
    <name evidence="12" type="primary">LOC114455270</name>
</gene>
<dbReference type="Gene3D" id="4.10.800.10">
    <property type="entry name" value="Thyroglobulin type-1"/>
    <property type="match status" value="1"/>
</dbReference>
<evidence type="ECO:0000256" key="9">
    <source>
        <dbReference type="SAM" id="SignalP"/>
    </source>
</evidence>
<evidence type="ECO:0000313" key="13">
    <source>
        <dbReference type="Proteomes" id="UP000694680"/>
    </source>
</evidence>
<dbReference type="CDD" id="cd00191">
    <property type="entry name" value="TY"/>
    <property type="match status" value="1"/>
</dbReference>
<dbReference type="InterPro" id="IPR000867">
    <property type="entry name" value="IGFBP-like"/>
</dbReference>
<keyword evidence="7" id="KW-0340">Growth factor binding</keyword>
<keyword evidence="6" id="KW-1015">Disulfide bond</keyword>
<dbReference type="Proteomes" id="UP000694680">
    <property type="component" value="Chromosome 21"/>
</dbReference>
<dbReference type="PROSITE" id="PS51162">
    <property type="entry name" value="THYROGLOBULIN_1_2"/>
    <property type="match status" value="1"/>
</dbReference>
<dbReference type="PROSITE" id="PS00222">
    <property type="entry name" value="IGFBP_N_1"/>
    <property type="match status" value="1"/>
</dbReference>
<evidence type="ECO:0000313" key="12">
    <source>
        <dbReference type="Ensembl" id="ENSGWIP00000043985.1"/>
    </source>
</evidence>
<dbReference type="InterPro" id="IPR036857">
    <property type="entry name" value="Thyroglobulin_1_sf"/>
</dbReference>
<dbReference type="GO" id="GO:0031995">
    <property type="term" value="F:insulin-like growth factor II binding"/>
    <property type="evidence" value="ECO:0007669"/>
    <property type="project" value="TreeGrafter"/>
</dbReference>
<comment type="caution">
    <text evidence="8">Lacks conserved residue(s) required for the propagation of feature annotation.</text>
</comment>
<keyword evidence="3" id="KW-0964">Secreted</keyword>
<evidence type="ECO:0000256" key="4">
    <source>
        <dbReference type="ARBA" id="ARBA00022604"/>
    </source>
</evidence>
<dbReference type="PANTHER" id="PTHR11551">
    <property type="entry name" value="INSULIN-LIKE GROWTH FACTOR BINDING PROTEIN"/>
    <property type="match status" value="1"/>
</dbReference>
<dbReference type="InterPro" id="IPR012210">
    <property type="entry name" value="IGFBP-2"/>
</dbReference>
<dbReference type="SMART" id="SM00121">
    <property type="entry name" value="IB"/>
    <property type="match status" value="1"/>
</dbReference>
<feature type="signal peptide" evidence="9">
    <location>
        <begin position="1"/>
        <end position="22"/>
    </location>
</feature>
<dbReference type="SUPFAM" id="SSF57184">
    <property type="entry name" value="Growth factor receptor domain"/>
    <property type="match status" value="1"/>
</dbReference>
<dbReference type="PRINTS" id="PR01978">
    <property type="entry name" value="IGFBPFAMILY2"/>
</dbReference>
<dbReference type="SMART" id="SM00211">
    <property type="entry name" value="TY"/>
    <property type="match status" value="1"/>
</dbReference>
<dbReference type="FunFam" id="4.10.40.20:FF:000001">
    <property type="entry name" value="Insulin-like growth factor binding protein 5"/>
    <property type="match status" value="1"/>
</dbReference>
<evidence type="ECO:0000256" key="8">
    <source>
        <dbReference type="PROSITE-ProRule" id="PRU00500"/>
    </source>
</evidence>